<sequence>MSASVSCQEKMSSKVPLFRTFKRNGSSGKRLLFLFPWAGGNISCYDELFSSLKGHAEVWRFCLPRKENNRYHCLTQAVHDAAKELRTKLSDKEFIVFGHSFGAMFSFLVLEHCKKEFGIEPLHAFFSGTPAPNSSERIELFKTIDTLATDEDFRDYLDKQGGVTDTIRQSEFYNDFVENFKADLRLSQQCRVWQNKEDYPPLTCPLTFFYGKDDVNPDLEAWRKLTSGAFDDQKMDGGHFFLLETTNSACIREHLKTALMSNEQSS</sequence>
<feature type="domain" description="Thioesterase" evidence="3">
    <location>
        <begin position="32"/>
        <end position="255"/>
    </location>
</feature>
<dbReference type="InterPro" id="IPR012223">
    <property type="entry name" value="TEII"/>
</dbReference>
<proteinExistence type="inferred from homology"/>
<dbReference type="GeneID" id="101861096"/>
<dbReference type="SUPFAM" id="SSF53474">
    <property type="entry name" value="alpha/beta-Hydrolases"/>
    <property type="match status" value="1"/>
</dbReference>
<gene>
    <name evidence="5" type="primary">LOC101861096</name>
</gene>
<name>A0ABM1A5I1_APLCA</name>
<comment type="similarity">
    <text evidence="1">Belongs to the thioesterase family.</text>
</comment>
<dbReference type="PANTHER" id="PTHR11487:SF0">
    <property type="entry name" value="S-ACYL FATTY ACID SYNTHASE THIOESTERASE, MEDIUM CHAIN"/>
    <property type="match status" value="1"/>
</dbReference>
<reference evidence="5" key="1">
    <citation type="submission" date="2025-08" db="UniProtKB">
        <authorList>
            <consortium name="RefSeq"/>
        </authorList>
    </citation>
    <scope>IDENTIFICATION</scope>
</reference>
<dbReference type="InterPro" id="IPR029058">
    <property type="entry name" value="AB_hydrolase_fold"/>
</dbReference>
<evidence type="ECO:0000259" key="3">
    <source>
        <dbReference type="Pfam" id="PF00975"/>
    </source>
</evidence>
<dbReference type="InterPro" id="IPR001031">
    <property type="entry name" value="Thioesterase"/>
</dbReference>
<evidence type="ECO:0000256" key="1">
    <source>
        <dbReference type="ARBA" id="ARBA00007169"/>
    </source>
</evidence>
<dbReference type="PANTHER" id="PTHR11487">
    <property type="entry name" value="THIOESTERASE"/>
    <property type="match status" value="1"/>
</dbReference>
<dbReference type="Proteomes" id="UP000694888">
    <property type="component" value="Unplaced"/>
</dbReference>
<dbReference type="Gene3D" id="3.40.50.1820">
    <property type="entry name" value="alpha/beta hydrolase"/>
    <property type="match status" value="1"/>
</dbReference>
<dbReference type="RefSeq" id="XP_012941222.1">
    <property type="nucleotide sequence ID" value="XM_013085768.1"/>
</dbReference>
<organism evidence="4 5">
    <name type="scientific">Aplysia californica</name>
    <name type="common">California sea hare</name>
    <dbReference type="NCBI Taxonomy" id="6500"/>
    <lineage>
        <taxon>Eukaryota</taxon>
        <taxon>Metazoa</taxon>
        <taxon>Spiralia</taxon>
        <taxon>Lophotrochozoa</taxon>
        <taxon>Mollusca</taxon>
        <taxon>Gastropoda</taxon>
        <taxon>Heterobranchia</taxon>
        <taxon>Euthyneura</taxon>
        <taxon>Tectipleura</taxon>
        <taxon>Aplysiida</taxon>
        <taxon>Aplysioidea</taxon>
        <taxon>Aplysiidae</taxon>
        <taxon>Aplysia</taxon>
    </lineage>
</organism>
<evidence type="ECO:0000256" key="2">
    <source>
        <dbReference type="ARBA" id="ARBA00012480"/>
    </source>
</evidence>
<dbReference type="EC" id="3.1.2.14" evidence="2"/>
<keyword evidence="4" id="KW-1185">Reference proteome</keyword>
<evidence type="ECO:0000313" key="4">
    <source>
        <dbReference type="Proteomes" id="UP000694888"/>
    </source>
</evidence>
<evidence type="ECO:0000313" key="5">
    <source>
        <dbReference type="RefSeq" id="XP_012941222.1"/>
    </source>
</evidence>
<protein>
    <recommendedName>
        <fullName evidence="2">oleoyl-[acyl-carrier-protein] hydrolase</fullName>
        <ecNumber evidence="2">3.1.2.14</ecNumber>
    </recommendedName>
</protein>
<accession>A0ABM1A5I1</accession>
<dbReference type="Pfam" id="PF00975">
    <property type="entry name" value="Thioesterase"/>
    <property type="match status" value="1"/>
</dbReference>